<evidence type="ECO:0000256" key="1">
    <source>
        <dbReference type="SAM" id="MobiDB-lite"/>
    </source>
</evidence>
<feature type="compositionally biased region" description="Basic and acidic residues" evidence="1">
    <location>
        <begin position="592"/>
        <end position="605"/>
    </location>
</feature>
<organism evidence="2 3">
    <name type="scientific">Adiantum capillus-veneris</name>
    <name type="common">Maidenhair fern</name>
    <dbReference type="NCBI Taxonomy" id="13818"/>
    <lineage>
        <taxon>Eukaryota</taxon>
        <taxon>Viridiplantae</taxon>
        <taxon>Streptophyta</taxon>
        <taxon>Embryophyta</taxon>
        <taxon>Tracheophyta</taxon>
        <taxon>Polypodiopsida</taxon>
        <taxon>Polypodiidae</taxon>
        <taxon>Polypodiales</taxon>
        <taxon>Pteridineae</taxon>
        <taxon>Pteridaceae</taxon>
        <taxon>Vittarioideae</taxon>
        <taxon>Adiantum</taxon>
    </lineage>
</organism>
<keyword evidence="3" id="KW-1185">Reference proteome</keyword>
<dbReference type="Proteomes" id="UP000886520">
    <property type="component" value="Chromosome 13"/>
</dbReference>
<evidence type="ECO:0000313" key="2">
    <source>
        <dbReference type="EMBL" id="KAI5071754.1"/>
    </source>
</evidence>
<name>A0A9D4ZDX3_ADICA</name>
<proteinExistence type="predicted"/>
<feature type="compositionally biased region" description="Basic and acidic residues" evidence="1">
    <location>
        <begin position="465"/>
        <end position="474"/>
    </location>
</feature>
<comment type="caution">
    <text evidence="2">The sequence shown here is derived from an EMBL/GenBank/DDBJ whole genome shotgun (WGS) entry which is preliminary data.</text>
</comment>
<feature type="region of interest" description="Disordered" evidence="1">
    <location>
        <begin position="462"/>
        <end position="501"/>
    </location>
</feature>
<reference evidence="2" key="1">
    <citation type="submission" date="2021-01" db="EMBL/GenBank/DDBJ databases">
        <title>Adiantum capillus-veneris genome.</title>
        <authorList>
            <person name="Fang Y."/>
            <person name="Liao Q."/>
        </authorList>
    </citation>
    <scope>NUCLEOTIDE SEQUENCE</scope>
    <source>
        <strain evidence="2">H3</strain>
        <tissue evidence="2">Leaf</tissue>
    </source>
</reference>
<feature type="region of interest" description="Disordered" evidence="1">
    <location>
        <begin position="581"/>
        <end position="605"/>
    </location>
</feature>
<gene>
    <name evidence="2" type="ORF">GOP47_0014005</name>
</gene>
<dbReference type="AlphaFoldDB" id="A0A9D4ZDX3"/>
<accession>A0A9D4ZDX3</accession>
<dbReference type="EMBL" id="JABFUD020000013">
    <property type="protein sequence ID" value="KAI5071754.1"/>
    <property type="molecule type" value="Genomic_DNA"/>
</dbReference>
<evidence type="ECO:0000313" key="3">
    <source>
        <dbReference type="Proteomes" id="UP000886520"/>
    </source>
</evidence>
<feature type="region of interest" description="Disordered" evidence="1">
    <location>
        <begin position="307"/>
        <end position="339"/>
    </location>
</feature>
<sequence>MLPSMRGWLVKGARSTTVGGLSFLDWPAEPEIMQLEGQVPLYPRRLAMRRAISSRIEMFQMNATCAGESGKLQEGNQGGAEGVPEHDTMWGPWDRGPIIFFVLGYWYWDSMLARSSIEWDSLLIDMKGRGSTTSHPCAPLGKRALSGDSRMMVKTRDCPSRAWRPGLLGVVAYELINVTNEDLPGVRVCVWDPGDYYSCKDTSACGMRERAEWTACRSTLGRGEVNSEELELFSGSDMQDVAKQGLAQMLPTDGRWVPPRQPEANASSRECITIRRCRAESEDQPISQMRGGISRCKKNHTLGQDMYGRGLSPRQGGQSNEGVCNEKTQREKAGSGEHQPAFLSGSWASRVVKLWLLQVIHCWFEWAHGTPNNRQYIRGLWTRRLTGLRAWPSQMQSGVSLVLVMMVAWLALEECCEESQCRGRQFSGERILLKATQGITEWETNAHWGMLPTTIDARWIPPRRTNCEGSERSKGQLPKVRGHFGSSLSTDGGDDSETGDTAVQLKKGANDFPWLVAWITYTSEKGVGFIPASDAGRCKPNAEIETHCCVGNVCILDEDIELFWGRGECYGSPSWGVVRDPPPLLGPSRRAQVHDPRPRGLRADERPPVWEGPLVERGIECVSGIDTRERPLVALRGFGTKAGCEGNLEAPRGLRPKAMQKRGLSNLRVPRSLHSEANRLHRPGRESARLAAFYRACSEAGSVSTLRGCLGRELAREREPRALASQLRCSTRGSRGHPLRSRFGAAGLRAAPSTAQVLSTASKPLTPSGAVFGKQVLRADQQAPHPEGTALGDHRQREGCCQQKQVPCAGQPVEGLLSYHPRLDPPAIAVGTGYACDCFTAGIVFKDDSWGCVSHARQSEQLDRLLGARPLHYVGLLLMPAVGCGL</sequence>
<protein>
    <submittedName>
        <fullName evidence="2">Uncharacterized protein</fullName>
    </submittedName>
</protein>